<accession>A0A1S3DCA1</accession>
<evidence type="ECO:0000313" key="5">
    <source>
        <dbReference type="Proteomes" id="UP000079169"/>
    </source>
</evidence>
<evidence type="ECO:0000256" key="2">
    <source>
        <dbReference type="SAM" id="MobiDB-lite"/>
    </source>
</evidence>
<dbReference type="Pfam" id="PF03258">
    <property type="entry name" value="Baculo_FP"/>
    <property type="match status" value="1"/>
</dbReference>
<evidence type="ECO:0000256" key="1">
    <source>
        <dbReference type="SAM" id="Coils"/>
    </source>
</evidence>
<feature type="domain" description="FP protein C-terminal" evidence="4">
    <location>
        <begin position="224"/>
        <end position="276"/>
    </location>
</feature>
<feature type="compositionally biased region" description="Polar residues" evidence="2">
    <location>
        <begin position="1"/>
        <end position="23"/>
    </location>
</feature>
<keyword evidence="1" id="KW-0175">Coiled coil</keyword>
<dbReference type="Gene3D" id="3.30.70.1820">
    <property type="entry name" value="L1 transposable element, RRM domain"/>
    <property type="match status" value="1"/>
</dbReference>
<dbReference type="OMA" id="HISCEDD"/>
<dbReference type="STRING" id="121845.A0A1S3DCA1"/>
<proteinExistence type="predicted"/>
<dbReference type="Pfam" id="PF25298">
    <property type="entry name" value="Baculo_FP_2nd"/>
    <property type="match status" value="1"/>
</dbReference>
<dbReference type="GeneID" id="103515607"/>
<reference evidence="6" key="1">
    <citation type="submission" date="2025-08" db="UniProtKB">
        <authorList>
            <consortium name="RefSeq"/>
        </authorList>
    </citation>
    <scope>IDENTIFICATION</scope>
</reference>
<feature type="coiled-coil region" evidence="1">
    <location>
        <begin position="87"/>
        <end position="125"/>
    </location>
</feature>
<organism evidence="5 6">
    <name type="scientific">Diaphorina citri</name>
    <name type="common">Asian citrus psyllid</name>
    <dbReference type="NCBI Taxonomy" id="121845"/>
    <lineage>
        <taxon>Eukaryota</taxon>
        <taxon>Metazoa</taxon>
        <taxon>Ecdysozoa</taxon>
        <taxon>Arthropoda</taxon>
        <taxon>Hexapoda</taxon>
        <taxon>Insecta</taxon>
        <taxon>Pterygota</taxon>
        <taxon>Neoptera</taxon>
        <taxon>Paraneoptera</taxon>
        <taxon>Hemiptera</taxon>
        <taxon>Sternorrhyncha</taxon>
        <taxon>Psylloidea</taxon>
        <taxon>Psyllidae</taxon>
        <taxon>Diaphorininae</taxon>
        <taxon>Diaphorina</taxon>
    </lineage>
</organism>
<dbReference type="KEGG" id="dci:103515607"/>
<evidence type="ECO:0000313" key="6">
    <source>
        <dbReference type="RefSeq" id="XP_008478764.1"/>
    </source>
</evidence>
<dbReference type="RefSeq" id="XP_008478764.1">
    <property type="nucleotide sequence ID" value="XM_008480542.2"/>
</dbReference>
<gene>
    <name evidence="6" type="primary">LOC103515607</name>
</gene>
<dbReference type="OrthoDB" id="6623018at2759"/>
<sequence>MPRSKGSQSTESVKTATRATKTKQVVVMSSSESEPEEDSGYNKLEKTMKKLFLDFKKEMKRDMKDFEESLNFNNGKLDDIIQKMISFQNAMSNMAEKQEKLETENKLLKLKVQELECNMEELQQYTRNRNIQIDGIPKKNDEKLKEIVQTIGSKIDVNIKESDIDAIHRIPTRSTTNPEPIVVQFVTRQMKETMMVKAKTTRISTNDINTQYPNKPVYINDHLTKYRKQIMFEARRLKNEKNYKFLWSRNGKIFIRKDENSVVINLNNLDDLKKIV</sequence>
<dbReference type="InterPro" id="IPR004244">
    <property type="entry name" value="Transposase_22"/>
</dbReference>
<dbReference type="PANTHER" id="PTHR11505">
    <property type="entry name" value="L1 TRANSPOSABLE ELEMENT-RELATED"/>
    <property type="match status" value="1"/>
</dbReference>
<dbReference type="InterPro" id="IPR004941">
    <property type="entry name" value="FP_N"/>
</dbReference>
<name>A0A1S3DCA1_DIACI</name>
<feature type="domain" description="FP protein N-terminal" evidence="3">
    <location>
        <begin position="130"/>
        <end position="215"/>
    </location>
</feature>
<protein>
    <submittedName>
        <fullName evidence="6">Uncharacterized protein LOC103515607</fullName>
    </submittedName>
</protein>
<dbReference type="PaxDb" id="121845-A0A1S3DCA1"/>
<evidence type="ECO:0000259" key="4">
    <source>
        <dbReference type="Pfam" id="PF25298"/>
    </source>
</evidence>
<dbReference type="AlphaFoldDB" id="A0A1S3DCA1"/>
<dbReference type="Proteomes" id="UP000079169">
    <property type="component" value="Unplaced"/>
</dbReference>
<keyword evidence="5" id="KW-1185">Reference proteome</keyword>
<feature type="region of interest" description="Disordered" evidence="2">
    <location>
        <begin position="1"/>
        <end position="41"/>
    </location>
</feature>
<dbReference type="InterPro" id="IPR057251">
    <property type="entry name" value="FP_C"/>
</dbReference>
<evidence type="ECO:0000259" key="3">
    <source>
        <dbReference type="Pfam" id="PF03258"/>
    </source>
</evidence>